<evidence type="ECO:0000313" key="1">
    <source>
        <dbReference type="EMBL" id="KRX10291.1"/>
    </source>
</evidence>
<proteinExistence type="predicted"/>
<dbReference type="Proteomes" id="UP000054937">
    <property type="component" value="Unassembled WGS sequence"/>
</dbReference>
<comment type="caution">
    <text evidence="1">The sequence shown here is derived from an EMBL/GenBank/DDBJ whole genome shotgun (WGS) entry which is preliminary data.</text>
</comment>
<accession>A0A0V0R746</accession>
<evidence type="ECO:0000313" key="2">
    <source>
        <dbReference type="Proteomes" id="UP000054937"/>
    </source>
</evidence>
<protein>
    <submittedName>
        <fullName evidence="1">Uncharacterized protein</fullName>
    </submittedName>
</protein>
<organism evidence="1 2">
    <name type="scientific">Pseudocohnilembus persalinus</name>
    <name type="common">Ciliate</name>
    <dbReference type="NCBI Taxonomy" id="266149"/>
    <lineage>
        <taxon>Eukaryota</taxon>
        <taxon>Sar</taxon>
        <taxon>Alveolata</taxon>
        <taxon>Ciliophora</taxon>
        <taxon>Intramacronucleata</taxon>
        <taxon>Oligohymenophorea</taxon>
        <taxon>Scuticociliatia</taxon>
        <taxon>Philasterida</taxon>
        <taxon>Pseudocohnilembidae</taxon>
        <taxon>Pseudocohnilembus</taxon>
    </lineage>
</organism>
<sequence length="104" mass="12376">MNQDFNFTNAQGNNQLQNSYFDLVKINSMKKNDVTLPQLSKFCDSFIQGNINSNINNNNNQKKHKQLKQPIFKLIRQHKIGLKLQWRYNKQLIIVKLKWQNLSQ</sequence>
<gene>
    <name evidence="1" type="ORF">PPERSA_09675</name>
</gene>
<dbReference type="AlphaFoldDB" id="A0A0V0R746"/>
<dbReference type="EMBL" id="LDAU01000032">
    <property type="protein sequence ID" value="KRX10291.1"/>
    <property type="molecule type" value="Genomic_DNA"/>
</dbReference>
<dbReference type="InParanoid" id="A0A0V0R746"/>
<reference evidence="1 2" key="1">
    <citation type="journal article" date="2015" name="Sci. Rep.">
        <title>Genome of the facultative scuticociliatosis pathogen Pseudocohnilembus persalinus provides insight into its virulence through horizontal gene transfer.</title>
        <authorList>
            <person name="Xiong J."/>
            <person name="Wang G."/>
            <person name="Cheng J."/>
            <person name="Tian M."/>
            <person name="Pan X."/>
            <person name="Warren A."/>
            <person name="Jiang C."/>
            <person name="Yuan D."/>
            <person name="Miao W."/>
        </authorList>
    </citation>
    <scope>NUCLEOTIDE SEQUENCE [LARGE SCALE GENOMIC DNA]</scope>
    <source>
        <strain evidence="1">36N120E</strain>
    </source>
</reference>
<name>A0A0V0R746_PSEPJ</name>
<keyword evidence="2" id="KW-1185">Reference proteome</keyword>